<feature type="transmembrane region" description="Helical" evidence="6">
    <location>
        <begin position="154"/>
        <end position="175"/>
    </location>
</feature>
<evidence type="ECO:0000256" key="1">
    <source>
        <dbReference type="ARBA" id="ARBA00004141"/>
    </source>
</evidence>
<keyword evidence="3 6" id="KW-0812">Transmembrane</keyword>
<keyword evidence="2" id="KW-0813">Transport</keyword>
<keyword evidence="5 6" id="KW-0472">Membrane</keyword>
<comment type="subcellular location">
    <subcellularLocation>
        <location evidence="1">Membrane</location>
        <topology evidence="1">Multi-pass membrane protein</topology>
    </subcellularLocation>
</comment>
<organism evidence="7">
    <name type="scientific">Jonesiaceae bacterium BS-20</name>
    <dbReference type="NCBI Taxonomy" id="3120821"/>
    <lineage>
        <taxon>Bacteria</taxon>
        <taxon>Bacillati</taxon>
        <taxon>Actinomycetota</taxon>
        <taxon>Actinomycetes</taxon>
        <taxon>Micrococcales</taxon>
        <taxon>Jonesiaceae</taxon>
    </lineage>
</organism>
<name>A0AAU7DV50_9MICO</name>
<feature type="transmembrane region" description="Helical" evidence="6">
    <location>
        <begin position="51"/>
        <end position="72"/>
    </location>
</feature>
<dbReference type="InterPro" id="IPR000175">
    <property type="entry name" value="Na/ntran_symport"/>
</dbReference>
<gene>
    <name evidence="7" type="ORF">V5R04_12855</name>
</gene>
<dbReference type="NCBIfam" id="NF037979">
    <property type="entry name" value="Na_transp"/>
    <property type="match status" value="1"/>
</dbReference>
<dbReference type="EMBL" id="CP146203">
    <property type="protein sequence ID" value="XBH21093.1"/>
    <property type="molecule type" value="Genomic_DNA"/>
</dbReference>
<feature type="transmembrane region" description="Helical" evidence="6">
    <location>
        <begin position="365"/>
        <end position="382"/>
    </location>
</feature>
<dbReference type="PANTHER" id="PTHR42948">
    <property type="entry name" value="TRANSPORTER"/>
    <property type="match status" value="1"/>
</dbReference>
<feature type="transmembrane region" description="Helical" evidence="6">
    <location>
        <begin position="440"/>
        <end position="459"/>
    </location>
</feature>
<evidence type="ECO:0000256" key="5">
    <source>
        <dbReference type="ARBA" id="ARBA00023136"/>
    </source>
</evidence>
<keyword evidence="4 6" id="KW-1133">Transmembrane helix</keyword>
<evidence type="ECO:0000256" key="2">
    <source>
        <dbReference type="ARBA" id="ARBA00022448"/>
    </source>
</evidence>
<feature type="transmembrane region" description="Helical" evidence="6">
    <location>
        <begin position="93"/>
        <end position="116"/>
    </location>
</feature>
<dbReference type="CDD" id="cd10334">
    <property type="entry name" value="SLC6sbd_u1"/>
    <property type="match status" value="1"/>
</dbReference>
<dbReference type="InterPro" id="IPR037272">
    <property type="entry name" value="SNS_sf"/>
</dbReference>
<dbReference type="PANTHER" id="PTHR42948:SF1">
    <property type="entry name" value="TRANSPORTER"/>
    <property type="match status" value="1"/>
</dbReference>
<dbReference type="AlphaFoldDB" id="A0AAU7DV50"/>
<feature type="transmembrane region" description="Helical" evidence="6">
    <location>
        <begin position="230"/>
        <end position="254"/>
    </location>
</feature>
<feature type="transmembrane region" description="Helical" evidence="6">
    <location>
        <begin position="325"/>
        <end position="353"/>
    </location>
</feature>
<dbReference type="GO" id="GO:0016020">
    <property type="term" value="C:membrane"/>
    <property type="evidence" value="ECO:0007669"/>
    <property type="project" value="UniProtKB-SubCell"/>
</dbReference>
<feature type="transmembrane region" description="Helical" evidence="6">
    <location>
        <begin position="187"/>
        <end position="210"/>
    </location>
</feature>
<feature type="transmembrane region" description="Helical" evidence="6">
    <location>
        <begin position="471"/>
        <end position="491"/>
    </location>
</feature>
<dbReference type="PRINTS" id="PR00176">
    <property type="entry name" value="NANEUSMPORT"/>
</dbReference>
<dbReference type="SUPFAM" id="SSF161070">
    <property type="entry name" value="SNF-like"/>
    <property type="match status" value="1"/>
</dbReference>
<evidence type="ECO:0000256" key="4">
    <source>
        <dbReference type="ARBA" id="ARBA00022989"/>
    </source>
</evidence>
<feature type="transmembrane region" description="Helical" evidence="6">
    <location>
        <begin position="266"/>
        <end position="291"/>
    </location>
</feature>
<evidence type="ECO:0000256" key="6">
    <source>
        <dbReference type="SAM" id="Phobius"/>
    </source>
</evidence>
<feature type="transmembrane region" description="Helical" evidence="6">
    <location>
        <begin position="402"/>
        <end position="419"/>
    </location>
</feature>
<accession>A0AAU7DV50</accession>
<feature type="transmembrane region" description="Helical" evidence="6">
    <location>
        <begin position="21"/>
        <end position="39"/>
    </location>
</feature>
<dbReference type="Pfam" id="PF00209">
    <property type="entry name" value="SNF"/>
    <property type="match status" value="2"/>
</dbReference>
<evidence type="ECO:0000256" key="3">
    <source>
        <dbReference type="ARBA" id="ARBA00022692"/>
    </source>
</evidence>
<proteinExistence type="predicted"/>
<protein>
    <submittedName>
        <fullName evidence="7">Sodium-dependent transporter</fullName>
    </submittedName>
</protein>
<reference evidence="7" key="1">
    <citation type="submission" date="2024-02" db="EMBL/GenBank/DDBJ databases">
        <title>Tomenella chthoni gen. nov. sp. nov., a member of the family Jonesiaceae isolated from bat guano.</title>
        <authorList>
            <person name="Miller S.L."/>
            <person name="King J."/>
            <person name="Sankaranarayanan K."/>
            <person name="Lawson P.A."/>
        </authorList>
    </citation>
    <scope>NUCLEOTIDE SEQUENCE</scope>
    <source>
        <strain evidence="7">BS-20</strain>
    </source>
</reference>
<dbReference type="PROSITE" id="PS50267">
    <property type="entry name" value="NA_NEUROTRAN_SYMP_3"/>
    <property type="match status" value="1"/>
</dbReference>
<evidence type="ECO:0000313" key="7">
    <source>
        <dbReference type="EMBL" id="XBH21093.1"/>
    </source>
</evidence>
<sequence length="526" mass="57209">MAQQQPKVARSREQWSGQMGFIFAAIGSAVGLGNIWRFPGVAYENGGGAFIIPYLIALLTAGIPILFLDYAIGHRYRGAPPTAFRRIRKWAEGFGWFQVAICLVIILYYAVIIAWAGSYAVFSLDLKWGDDSSAFFFNDYLQKPDGDPGFGLDFVPWILWALIGVWVITLVILAFGVQKGVEKANIVFLPLLVILFVALVLRSLFLPGALDGLNAFFTPNWGALLDPGVWLAAYAQIFFSLSIAFGIMITYSSYLKKKSNLTGPGLVVGFANSSFEMLAGIGVFSTLGFMAQQQNVGVNELENIAGVALSFVTFPHIVSTMPGGAVFGLLFFGSLFLAGLTSLLSLLQVVSGAFQDKFNISPRQAALRVGGAAAIVSVFLFARTDGLMTLDTMDKWANEVGIVASAIVMLVLMLSLRMLPTVRRHLNASSSFQLGKGWQFLVGILAPLVLLTMFISGVVKVITEPYNDNPHWFNNVFGWGAIGFMVLFAIVMSKVRWRIDVDDFTPEPALPGEIIDAKALSVSGKD</sequence>